<sequence length="737" mass="82420">MEVGGSDSGMEPTPDSSLTSERELGDGTSSESSAASGRRGRPPRTPLARSVSVRSPALRTPDDGRWPSNTRRNIMSVSVTGSAPERNNSDKYATLPRRRRKSAENLTKSREPSLNRTASLRRKKAEEDKNKTPTGIKKTRARTKIYHEVGCQTGLTGADIEATTSARVRDPANRVELVTIGVQAEGRLNEFEKLEKEHKELEERAKRLTEEKASLSEELSKEKEERQKIEESIRSILGLGGEDELIKCIEKDKKKVTDIVKKQNLEINQLHTLCCNLKKELERCALREERLLEDQKESEAESLEIQEFLQAEKSTLAETLKELEVELAQTKVSLTNAESELAKQQEECTHLVRMCEQRRQEKLSLESRLRTLEMRSKETMLEQGAAVSGAAVALSGLGSRLDILVSNLVSTYNISSADLEDVVYHNEAFNESDSSGDLSPEVEEKKSGGFLAAIISAIKSATHRSTPGVTDTFSESELLASESEPVFSDKRSSFASLPDISPLKSHRASIAASDDFDLSEDGPLTNSDSIQNLSDAIIRRQREEEESNFLCGQKSHATQGGGIIDQVIEVDNMVTRLLRVLHIIEAKRQNIKYMKENGEKEVKNINETMDTLKNEIKELKLKLQQTEKSSLQVESLQKELKEREKQLDESEKKFELAQELLTNNWHKAMSEVRRLYEAIDSALELMQEAGDEVERSAVLSQVRRELEETNFRCSTTLPVSTSRPDLNANAALPLNVA</sequence>
<gene>
    <name evidence="3" type="ORF">NEZAVI_LOCUS13442</name>
</gene>
<dbReference type="OrthoDB" id="7475679at2759"/>
<feature type="coiled-coil region" evidence="1">
    <location>
        <begin position="184"/>
        <end position="232"/>
    </location>
</feature>
<dbReference type="AlphaFoldDB" id="A0A9P0HN63"/>
<keyword evidence="1" id="KW-0175">Coiled coil</keyword>
<feature type="coiled-coil region" evidence="1">
    <location>
        <begin position="286"/>
        <end position="375"/>
    </location>
</feature>
<feature type="compositionally biased region" description="Low complexity" evidence="2">
    <location>
        <begin position="27"/>
        <end position="37"/>
    </location>
</feature>
<evidence type="ECO:0000256" key="2">
    <source>
        <dbReference type="SAM" id="MobiDB-lite"/>
    </source>
</evidence>
<accession>A0A9P0HN63</accession>
<feature type="coiled-coil region" evidence="1">
    <location>
        <begin position="595"/>
        <end position="660"/>
    </location>
</feature>
<feature type="compositionally biased region" description="Polar residues" evidence="2">
    <location>
        <begin position="67"/>
        <end position="81"/>
    </location>
</feature>
<dbReference type="Proteomes" id="UP001152798">
    <property type="component" value="Chromosome 6"/>
</dbReference>
<protein>
    <submittedName>
        <fullName evidence="3">Uncharacterized protein</fullName>
    </submittedName>
</protein>
<evidence type="ECO:0000313" key="3">
    <source>
        <dbReference type="EMBL" id="CAH1405179.1"/>
    </source>
</evidence>
<proteinExistence type="predicted"/>
<feature type="region of interest" description="Disordered" evidence="2">
    <location>
        <begin position="1"/>
        <end position="137"/>
    </location>
</feature>
<reference evidence="3" key="1">
    <citation type="submission" date="2022-01" db="EMBL/GenBank/DDBJ databases">
        <authorList>
            <person name="King R."/>
        </authorList>
    </citation>
    <scope>NUCLEOTIDE SEQUENCE</scope>
</reference>
<organism evidence="3 4">
    <name type="scientific">Nezara viridula</name>
    <name type="common">Southern green stink bug</name>
    <name type="synonym">Cimex viridulus</name>
    <dbReference type="NCBI Taxonomy" id="85310"/>
    <lineage>
        <taxon>Eukaryota</taxon>
        <taxon>Metazoa</taxon>
        <taxon>Ecdysozoa</taxon>
        <taxon>Arthropoda</taxon>
        <taxon>Hexapoda</taxon>
        <taxon>Insecta</taxon>
        <taxon>Pterygota</taxon>
        <taxon>Neoptera</taxon>
        <taxon>Paraneoptera</taxon>
        <taxon>Hemiptera</taxon>
        <taxon>Heteroptera</taxon>
        <taxon>Panheteroptera</taxon>
        <taxon>Pentatomomorpha</taxon>
        <taxon>Pentatomoidea</taxon>
        <taxon>Pentatomidae</taxon>
        <taxon>Pentatominae</taxon>
        <taxon>Nezara</taxon>
    </lineage>
</organism>
<keyword evidence="4" id="KW-1185">Reference proteome</keyword>
<dbReference type="EMBL" id="OV725082">
    <property type="protein sequence ID" value="CAH1405179.1"/>
    <property type="molecule type" value="Genomic_DNA"/>
</dbReference>
<name>A0A9P0HN63_NEZVI</name>
<evidence type="ECO:0000256" key="1">
    <source>
        <dbReference type="SAM" id="Coils"/>
    </source>
</evidence>
<evidence type="ECO:0000313" key="4">
    <source>
        <dbReference type="Proteomes" id="UP001152798"/>
    </source>
</evidence>